<keyword evidence="3 6" id="KW-0812">Transmembrane</keyword>
<evidence type="ECO:0000256" key="5">
    <source>
        <dbReference type="ARBA" id="ARBA00023136"/>
    </source>
</evidence>
<keyword evidence="10" id="KW-1185">Reference proteome</keyword>
<keyword evidence="4 6" id="KW-1133">Transmembrane helix</keyword>
<feature type="transmembrane region" description="Helical" evidence="6">
    <location>
        <begin position="284"/>
        <end position="308"/>
    </location>
</feature>
<proteinExistence type="predicted"/>
<evidence type="ECO:0000313" key="9">
    <source>
        <dbReference type="EMBL" id="MFC7293867.1"/>
    </source>
</evidence>
<keyword evidence="2" id="KW-1003">Cell membrane</keyword>
<accession>A0ABW2ISG3</accession>
<dbReference type="Pfam" id="PF13807">
    <property type="entry name" value="GNVR"/>
    <property type="match status" value="1"/>
</dbReference>
<dbReference type="EMBL" id="JBHTBD010000001">
    <property type="protein sequence ID" value="MFC7293867.1"/>
    <property type="molecule type" value="Genomic_DNA"/>
</dbReference>
<dbReference type="Pfam" id="PF02706">
    <property type="entry name" value="Wzz"/>
    <property type="match status" value="1"/>
</dbReference>
<evidence type="ECO:0000256" key="4">
    <source>
        <dbReference type="ARBA" id="ARBA00022989"/>
    </source>
</evidence>
<feature type="domain" description="Polysaccharide chain length determinant N-terminal" evidence="7">
    <location>
        <begin position="16"/>
        <end position="114"/>
    </location>
</feature>
<dbReference type="PANTHER" id="PTHR32309">
    <property type="entry name" value="TYROSINE-PROTEIN KINASE"/>
    <property type="match status" value="1"/>
</dbReference>
<feature type="transmembrane region" description="Helical" evidence="6">
    <location>
        <begin position="32"/>
        <end position="50"/>
    </location>
</feature>
<dbReference type="RefSeq" id="WP_100687149.1">
    <property type="nucleotide sequence ID" value="NZ_JBHTBD010000001.1"/>
</dbReference>
<evidence type="ECO:0000256" key="6">
    <source>
        <dbReference type="SAM" id="Phobius"/>
    </source>
</evidence>
<dbReference type="InterPro" id="IPR003856">
    <property type="entry name" value="LPS_length_determ_N"/>
</dbReference>
<gene>
    <name evidence="9" type="ORF">ACFQQA_03915</name>
</gene>
<feature type="domain" description="Tyrosine-protein kinase G-rich" evidence="8">
    <location>
        <begin position="241"/>
        <end position="304"/>
    </location>
</feature>
<sequence length="322" mass="36191">MNQQVNLETTPRYADDEIELRELFATLWRGKWIIILFTIVFAAAGLFYALSKPNIYQASVLLAPVQDEGGAGGISGQLGGLASLAGINLGGGSTNQTIMAKEVLQSRAFLTDFIHRHNLMVPLMAAEAWDIKRAKWVINREVYNPKQKEWLKDDEGESLKPTDWDMIKKFKEEHLSISSNNETSMVTVNIKNMSPPAARDWAKNLVHDINEHMRQQDVKKAEARIAYLEGKLSETNIAGMQQVFYQLIENETRTVMLANAQDEYVFKTVDPAVVPQEKSEPKRAFIVVVAAMLGGMLGMCTLFVIAFIRSEKKDAVEKLKKD</sequence>
<evidence type="ECO:0000259" key="7">
    <source>
        <dbReference type="Pfam" id="PF02706"/>
    </source>
</evidence>
<comment type="caution">
    <text evidence="9">The sequence shown here is derived from an EMBL/GenBank/DDBJ whole genome shotgun (WGS) entry which is preliminary data.</text>
</comment>
<name>A0ABW2ISG3_9GAMM</name>
<evidence type="ECO:0000259" key="8">
    <source>
        <dbReference type="Pfam" id="PF13807"/>
    </source>
</evidence>
<dbReference type="PANTHER" id="PTHR32309:SF13">
    <property type="entry name" value="FERRIC ENTEROBACTIN TRANSPORT PROTEIN FEPE"/>
    <property type="match status" value="1"/>
</dbReference>
<dbReference type="InterPro" id="IPR050445">
    <property type="entry name" value="Bact_polysacc_biosynth/exp"/>
</dbReference>
<evidence type="ECO:0000313" key="10">
    <source>
        <dbReference type="Proteomes" id="UP001596506"/>
    </source>
</evidence>
<keyword evidence="5 6" id="KW-0472">Membrane</keyword>
<evidence type="ECO:0000256" key="2">
    <source>
        <dbReference type="ARBA" id="ARBA00022475"/>
    </source>
</evidence>
<organism evidence="9 10">
    <name type="scientific">Marinobacter aromaticivorans</name>
    <dbReference type="NCBI Taxonomy" id="1494078"/>
    <lineage>
        <taxon>Bacteria</taxon>
        <taxon>Pseudomonadati</taxon>
        <taxon>Pseudomonadota</taxon>
        <taxon>Gammaproteobacteria</taxon>
        <taxon>Pseudomonadales</taxon>
        <taxon>Marinobacteraceae</taxon>
        <taxon>Marinobacter</taxon>
    </lineage>
</organism>
<dbReference type="Proteomes" id="UP001596506">
    <property type="component" value="Unassembled WGS sequence"/>
</dbReference>
<comment type="subcellular location">
    <subcellularLocation>
        <location evidence="1">Cell membrane</location>
        <topology evidence="1">Multi-pass membrane protein</topology>
    </subcellularLocation>
</comment>
<dbReference type="InterPro" id="IPR032807">
    <property type="entry name" value="GNVR"/>
</dbReference>
<evidence type="ECO:0000256" key="3">
    <source>
        <dbReference type="ARBA" id="ARBA00022692"/>
    </source>
</evidence>
<evidence type="ECO:0000256" key="1">
    <source>
        <dbReference type="ARBA" id="ARBA00004651"/>
    </source>
</evidence>
<reference evidence="10" key="1">
    <citation type="journal article" date="2019" name="Int. J. Syst. Evol. Microbiol.">
        <title>The Global Catalogue of Microorganisms (GCM) 10K type strain sequencing project: providing services to taxonomists for standard genome sequencing and annotation.</title>
        <authorList>
            <consortium name="The Broad Institute Genomics Platform"/>
            <consortium name="The Broad Institute Genome Sequencing Center for Infectious Disease"/>
            <person name="Wu L."/>
            <person name="Ma J."/>
        </authorList>
    </citation>
    <scope>NUCLEOTIDE SEQUENCE [LARGE SCALE GENOMIC DNA]</scope>
    <source>
        <strain evidence="10">CCUG 60559</strain>
    </source>
</reference>
<protein>
    <submittedName>
        <fullName evidence="9">Wzz/FepE/Etk N-terminal domain-containing protein</fullName>
    </submittedName>
</protein>